<dbReference type="EMBL" id="MTYJ01000024">
    <property type="protein sequence ID" value="OQV21250.1"/>
    <property type="molecule type" value="Genomic_DNA"/>
</dbReference>
<comment type="caution">
    <text evidence="2">The sequence shown here is derived from an EMBL/GenBank/DDBJ whole genome shotgun (WGS) entry which is preliminary data.</text>
</comment>
<organism evidence="2 3">
    <name type="scientific">Hypsibius exemplaris</name>
    <name type="common">Freshwater tardigrade</name>
    <dbReference type="NCBI Taxonomy" id="2072580"/>
    <lineage>
        <taxon>Eukaryota</taxon>
        <taxon>Metazoa</taxon>
        <taxon>Ecdysozoa</taxon>
        <taxon>Tardigrada</taxon>
        <taxon>Eutardigrada</taxon>
        <taxon>Parachela</taxon>
        <taxon>Hypsibioidea</taxon>
        <taxon>Hypsibiidae</taxon>
        <taxon>Hypsibius</taxon>
    </lineage>
</organism>
<reference evidence="3" key="1">
    <citation type="submission" date="2017-01" db="EMBL/GenBank/DDBJ databases">
        <title>Comparative genomics of anhydrobiosis in the tardigrade Hypsibius dujardini.</title>
        <authorList>
            <person name="Yoshida Y."/>
            <person name="Koutsovoulos G."/>
            <person name="Laetsch D."/>
            <person name="Stevens L."/>
            <person name="Kumar S."/>
            <person name="Horikawa D."/>
            <person name="Ishino K."/>
            <person name="Komine S."/>
            <person name="Tomita M."/>
            <person name="Blaxter M."/>
            <person name="Arakawa K."/>
        </authorList>
    </citation>
    <scope>NUCLEOTIDE SEQUENCE [LARGE SCALE GENOMIC DNA]</scope>
    <source>
        <strain evidence="3">Z151</strain>
    </source>
</reference>
<accession>A0A1W0X1E8</accession>
<evidence type="ECO:0000256" key="1">
    <source>
        <dbReference type="SAM" id="MobiDB-lite"/>
    </source>
</evidence>
<gene>
    <name evidence="2" type="ORF">BV898_04737</name>
</gene>
<proteinExistence type="predicted"/>
<evidence type="ECO:0000313" key="2">
    <source>
        <dbReference type="EMBL" id="OQV21250.1"/>
    </source>
</evidence>
<sequence>MDKFRAVQTLWGFSRGVVAPSSAGGQRLIVRSIIGGYNEDASQLGEQSVNPQKKKLPNQRGTADTTKTVGGLDEFPEFQVEAGKSQSQLHVGASPHSPLDQKYEESFAFNESVPLRKNQMRTYKDEHGVEHEKWDIAADNIERRWRDNVGRPSEERRMKEIKKTGFPEAFRPQPMPKRDPTSNMIFNDPIASRSDEMHLPTETDDYKRAK</sequence>
<feature type="region of interest" description="Disordered" evidence="1">
    <location>
        <begin position="150"/>
        <end position="210"/>
    </location>
</feature>
<feature type="region of interest" description="Disordered" evidence="1">
    <location>
        <begin position="43"/>
        <end position="72"/>
    </location>
</feature>
<feature type="compositionally biased region" description="Polar residues" evidence="1">
    <location>
        <begin position="59"/>
        <end position="68"/>
    </location>
</feature>
<evidence type="ECO:0000313" key="3">
    <source>
        <dbReference type="Proteomes" id="UP000192578"/>
    </source>
</evidence>
<feature type="compositionally biased region" description="Basic and acidic residues" evidence="1">
    <location>
        <begin position="150"/>
        <end position="165"/>
    </location>
</feature>
<name>A0A1W0X1E8_HYPEX</name>
<dbReference type="AlphaFoldDB" id="A0A1W0X1E8"/>
<protein>
    <submittedName>
        <fullName evidence="2">Uncharacterized protein</fullName>
    </submittedName>
</protein>
<feature type="compositionally biased region" description="Basic and acidic residues" evidence="1">
    <location>
        <begin position="193"/>
        <end position="210"/>
    </location>
</feature>
<keyword evidence="3" id="KW-1185">Reference proteome</keyword>
<dbReference type="Proteomes" id="UP000192578">
    <property type="component" value="Unassembled WGS sequence"/>
</dbReference>